<dbReference type="InterPro" id="IPR017972">
    <property type="entry name" value="Cyt_P450_CS"/>
</dbReference>
<dbReference type="OrthoDB" id="4156795at2"/>
<dbReference type="PROSITE" id="PS00086">
    <property type="entry name" value="CYTOCHROME_P450"/>
    <property type="match status" value="1"/>
</dbReference>
<name>A0A1H3T9W6_9ACTN</name>
<dbReference type="Proteomes" id="UP000199632">
    <property type="component" value="Unassembled WGS sequence"/>
</dbReference>
<reference evidence="4" key="1">
    <citation type="submission" date="2016-10" db="EMBL/GenBank/DDBJ databases">
        <authorList>
            <person name="Varghese N."/>
            <person name="Submissions S."/>
        </authorList>
    </citation>
    <scope>NUCLEOTIDE SEQUENCE [LARGE SCALE GENOMIC DNA]</scope>
    <source>
        <strain evidence="4">DSM 44718</strain>
    </source>
</reference>
<dbReference type="GO" id="GO:0008395">
    <property type="term" value="F:steroid hydroxylase activity"/>
    <property type="evidence" value="ECO:0007669"/>
    <property type="project" value="TreeGrafter"/>
</dbReference>
<accession>A0A1H3T9W6</accession>
<keyword evidence="2" id="KW-0560">Oxidoreductase</keyword>
<organism evidence="3 4">
    <name type="scientific">Asanoa ishikariensis</name>
    <dbReference type="NCBI Taxonomy" id="137265"/>
    <lineage>
        <taxon>Bacteria</taxon>
        <taxon>Bacillati</taxon>
        <taxon>Actinomycetota</taxon>
        <taxon>Actinomycetes</taxon>
        <taxon>Micromonosporales</taxon>
        <taxon>Micromonosporaceae</taxon>
        <taxon>Asanoa</taxon>
    </lineage>
</organism>
<dbReference type="GO" id="GO:0005506">
    <property type="term" value="F:iron ion binding"/>
    <property type="evidence" value="ECO:0007669"/>
    <property type="project" value="InterPro"/>
</dbReference>
<dbReference type="AlphaFoldDB" id="A0A1H3T9W6"/>
<dbReference type="InterPro" id="IPR002397">
    <property type="entry name" value="Cyt_P450_B"/>
</dbReference>
<evidence type="ECO:0000256" key="2">
    <source>
        <dbReference type="RuleBase" id="RU000461"/>
    </source>
</evidence>
<dbReference type="RefSeq" id="WP_090798762.1">
    <property type="nucleotide sequence ID" value="NZ_BOND01000002.1"/>
</dbReference>
<dbReference type="GO" id="GO:0006707">
    <property type="term" value="P:cholesterol catabolic process"/>
    <property type="evidence" value="ECO:0007669"/>
    <property type="project" value="TreeGrafter"/>
</dbReference>
<evidence type="ECO:0000313" key="3">
    <source>
        <dbReference type="EMBL" id="SDZ47093.1"/>
    </source>
</evidence>
<gene>
    <name evidence="3" type="ORF">SAMN05421684_5402</name>
</gene>
<comment type="similarity">
    <text evidence="1 2">Belongs to the cytochrome P450 family.</text>
</comment>
<proteinExistence type="inferred from homology"/>
<dbReference type="GO" id="GO:0036199">
    <property type="term" value="F:cholest-4-en-3-one 26-monooxygenase activity"/>
    <property type="evidence" value="ECO:0007669"/>
    <property type="project" value="TreeGrafter"/>
</dbReference>
<dbReference type="SUPFAM" id="SSF48264">
    <property type="entry name" value="Cytochrome P450"/>
    <property type="match status" value="1"/>
</dbReference>
<dbReference type="Gene3D" id="1.10.630.10">
    <property type="entry name" value="Cytochrome P450"/>
    <property type="match status" value="1"/>
</dbReference>
<protein>
    <submittedName>
        <fullName evidence="3">Cytochrome P450</fullName>
    </submittedName>
</protein>
<dbReference type="Pfam" id="PF00067">
    <property type="entry name" value="p450"/>
    <property type="match status" value="1"/>
</dbReference>
<keyword evidence="2" id="KW-0503">Monooxygenase</keyword>
<keyword evidence="2" id="KW-0408">Iron</keyword>
<dbReference type="EMBL" id="FNQB01000003">
    <property type="protein sequence ID" value="SDZ47093.1"/>
    <property type="molecule type" value="Genomic_DNA"/>
</dbReference>
<sequence>MRPREADLTDPHLYADGDPHAVWERLRSQDPVSWQLAGGKTGYWSVTRHADVDRVLRDHATFTSTRGTFLNVLGKDDPASGKQLAVTDPPRHTAMRSPLQRTLSIRSTAEQIEMIRDRVRAALRPGLEHGSMDLAEAMSGLPVAVLGTMIGLPEADWPHVTELALMAVAPHEWTLPRGPVVTLRRAHRGLFAYFQDQTHARQGSTGTDLMSALLEMGIEGCPDPGTVVANCYSLIVGAATWPHAPTSALIELVRTGRYQELAGRPELLDPLVEESLRWASPANHFLRHTTRDVELGGVPLPAGAPVVVWLGSANRDESVFADPWTFDPARQPNRHLAFGSGPHNCLGAALARRMIRVVFEELFATVDDITLDAEPGHIASNFVAGHRHVPVTLRVRSPAGRNAT</sequence>
<dbReference type="InterPro" id="IPR001128">
    <property type="entry name" value="Cyt_P450"/>
</dbReference>
<dbReference type="GO" id="GO:0020037">
    <property type="term" value="F:heme binding"/>
    <property type="evidence" value="ECO:0007669"/>
    <property type="project" value="InterPro"/>
</dbReference>
<dbReference type="STRING" id="137265.SAMN05421684_5402"/>
<dbReference type="InterPro" id="IPR036396">
    <property type="entry name" value="Cyt_P450_sf"/>
</dbReference>
<keyword evidence="2" id="KW-0349">Heme</keyword>
<dbReference type="PRINTS" id="PR00359">
    <property type="entry name" value="BP450"/>
</dbReference>
<evidence type="ECO:0000256" key="1">
    <source>
        <dbReference type="ARBA" id="ARBA00010617"/>
    </source>
</evidence>
<keyword evidence="4" id="KW-1185">Reference proteome</keyword>
<keyword evidence="2" id="KW-0479">Metal-binding</keyword>
<evidence type="ECO:0000313" key="4">
    <source>
        <dbReference type="Proteomes" id="UP000199632"/>
    </source>
</evidence>
<dbReference type="PANTHER" id="PTHR46696">
    <property type="entry name" value="P450, PUTATIVE (EUROFUNG)-RELATED"/>
    <property type="match status" value="1"/>
</dbReference>
<dbReference type="PANTHER" id="PTHR46696:SF4">
    <property type="entry name" value="BIOTIN BIOSYNTHESIS CYTOCHROME P450"/>
    <property type="match status" value="1"/>
</dbReference>